<reference evidence="1 2" key="1">
    <citation type="journal article" date="2018" name="Arch. Microbiol.">
        <title>New insights into the metabolic potential of the phototrophic purple bacterium Rhodopila globiformis DSM 161(T) from its draft genome sequence and evidence for a vanadium-dependent nitrogenase.</title>
        <authorList>
            <person name="Imhoff J.F."/>
            <person name="Rahn T."/>
            <person name="Kunzel S."/>
            <person name="Neulinger S.C."/>
        </authorList>
    </citation>
    <scope>NUCLEOTIDE SEQUENCE [LARGE SCALE GENOMIC DNA]</scope>
    <source>
        <strain evidence="1 2">DSM 16996</strain>
    </source>
</reference>
<dbReference type="AlphaFoldDB" id="A0A2S6N0Y7"/>
<sequence length="139" mass="14552">MIRASLFRFARIALASILVALAAFGHVYGKSRHDHGQAGLSLAWTGTVQPNAEIAAASISNPTKLSPPSASLPTGGANDETGCGCCFSGCGCCSTALWRHSDGFTPPPTIFSEPLFTPQHALLSGLRPDSLFRPPRLTT</sequence>
<dbReference type="Proteomes" id="UP000239089">
    <property type="component" value="Unassembled WGS sequence"/>
</dbReference>
<keyword evidence="2" id="KW-1185">Reference proteome</keyword>
<comment type="caution">
    <text evidence="1">The sequence shown here is derived from an EMBL/GenBank/DDBJ whole genome shotgun (WGS) entry which is preliminary data.</text>
</comment>
<evidence type="ECO:0008006" key="3">
    <source>
        <dbReference type="Google" id="ProtNLM"/>
    </source>
</evidence>
<dbReference type="EMBL" id="NHSJ01000112">
    <property type="protein sequence ID" value="PPQ28259.1"/>
    <property type="molecule type" value="Genomic_DNA"/>
</dbReference>
<organism evidence="1 2">
    <name type="scientific">Rhodoblastus sphagnicola</name>
    <dbReference type="NCBI Taxonomy" id="333368"/>
    <lineage>
        <taxon>Bacteria</taxon>
        <taxon>Pseudomonadati</taxon>
        <taxon>Pseudomonadota</taxon>
        <taxon>Alphaproteobacteria</taxon>
        <taxon>Hyphomicrobiales</taxon>
        <taxon>Rhodoblastaceae</taxon>
        <taxon>Rhodoblastus</taxon>
    </lineage>
</organism>
<protein>
    <recommendedName>
        <fullName evidence="3">DUF2946 domain-containing protein</fullName>
    </recommendedName>
</protein>
<accession>A0A2S6N0Y7</accession>
<gene>
    <name evidence="1" type="ORF">CCR94_18380</name>
</gene>
<proteinExistence type="predicted"/>
<name>A0A2S6N0Y7_9HYPH</name>
<evidence type="ECO:0000313" key="1">
    <source>
        <dbReference type="EMBL" id="PPQ28259.1"/>
    </source>
</evidence>
<evidence type="ECO:0000313" key="2">
    <source>
        <dbReference type="Proteomes" id="UP000239089"/>
    </source>
</evidence>